<dbReference type="InterPro" id="IPR020459">
    <property type="entry name" value="AMP-binding"/>
</dbReference>
<evidence type="ECO:0000256" key="2">
    <source>
        <dbReference type="ARBA" id="ARBA00022553"/>
    </source>
</evidence>
<dbReference type="EMBL" id="BAABEP010000006">
    <property type="protein sequence ID" value="GAA3719328.1"/>
    <property type="molecule type" value="Genomic_DNA"/>
</dbReference>
<dbReference type="Pfam" id="PF00501">
    <property type="entry name" value="AMP-binding"/>
    <property type="match status" value="1"/>
</dbReference>
<feature type="domain" description="Carrier" evidence="4">
    <location>
        <begin position="547"/>
        <end position="624"/>
    </location>
</feature>
<dbReference type="InterPro" id="IPR020845">
    <property type="entry name" value="AMP-binding_CS"/>
</dbReference>
<dbReference type="Proteomes" id="UP001499884">
    <property type="component" value="Unassembled WGS sequence"/>
</dbReference>
<evidence type="ECO:0000313" key="5">
    <source>
        <dbReference type="EMBL" id="GAA3719328.1"/>
    </source>
</evidence>
<dbReference type="InterPro" id="IPR010071">
    <property type="entry name" value="AA_adenyl_dom"/>
</dbReference>
<keyword evidence="1" id="KW-0596">Phosphopantetheine</keyword>
<evidence type="ECO:0000259" key="4">
    <source>
        <dbReference type="PROSITE" id="PS50075"/>
    </source>
</evidence>
<reference evidence="6" key="1">
    <citation type="journal article" date="2019" name="Int. J. Syst. Evol. Microbiol.">
        <title>The Global Catalogue of Microorganisms (GCM) 10K type strain sequencing project: providing services to taxonomists for standard genome sequencing and annotation.</title>
        <authorList>
            <consortium name="The Broad Institute Genomics Platform"/>
            <consortium name="The Broad Institute Genome Sequencing Center for Infectious Disease"/>
            <person name="Wu L."/>
            <person name="Ma J."/>
        </authorList>
    </citation>
    <scope>NUCLEOTIDE SEQUENCE [LARGE SCALE GENOMIC DNA]</scope>
    <source>
        <strain evidence="6">JCM 30846</strain>
    </source>
</reference>
<organism evidence="5 6">
    <name type="scientific">Streptomyces tremellae</name>
    <dbReference type="NCBI Taxonomy" id="1124239"/>
    <lineage>
        <taxon>Bacteria</taxon>
        <taxon>Bacillati</taxon>
        <taxon>Actinomycetota</taxon>
        <taxon>Actinomycetes</taxon>
        <taxon>Kitasatosporales</taxon>
        <taxon>Streptomycetaceae</taxon>
        <taxon>Streptomyces</taxon>
    </lineage>
</organism>
<dbReference type="Pfam" id="PF13193">
    <property type="entry name" value="AMP-binding_C"/>
    <property type="match status" value="1"/>
</dbReference>
<dbReference type="SMART" id="SM00823">
    <property type="entry name" value="PKS_PP"/>
    <property type="match status" value="1"/>
</dbReference>
<dbReference type="InterPro" id="IPR036736">
    <property type="entry name" value="ACP-like_sf"/>
</dbReference>
<feature type="region of interest" description="Disordered" evidence="3">
    <location>
        <begin position="624"/>
        <end position="655"/>
    </location>
</feature>
<dbReference type="PRINTS" id="PR00154">
    <property type="entry name" value="AMPBINDING"/>
</dbReference>
<gene>
    <name evidence="5" type="ORF">GCM10023082_16030</name>
</gene>
<keyword evidence="6" id="KW-1185">Reference proteome</keyword>
<dbReference type="InterPro" id="IPR020806">
    <property type="entry name" value="PKS_PP-bd"/>
</dbReference>
<dbReference type="PANTHER" id="PTHR45527">
    <property type="entry name" value="NONRIBOSOMAL PEPTIDE SYNTHETASE"/>
    <property type="match status" value="1"/>
</dbReference>
<dbReference type="Pfam" id="PF00550">
    <property type="entry name" value="PP-binding"/>
    <property type="match status" value="1"/>
</dbReference>
<dbReference type="PANTHER" id="PTHR45527:SF1">
    <property type="entry name" value="FATTY ACID SYNTHASE"/>
    <property type="match status" value="1"/>
</dbReference>
<keyword evidence="2" id="KW-0597">Phosphoprotein</keyword>
<dbReference type="PROSITE" id="PS00455">
    <property type="entry name" value="AMP_BINDING"/>
    <property type="match status" value="1"/>
</dbReference>
<dbReference type="Gene3D" id="1.10.1200.10">
    <property type="entry name" value="ACP-like"/>
    <property type="match status" value="1"/>
</dbReference>
<dbReference type="NCBIfam" id="TIGR01733">
    <property type="entry name" value="AA-adenyl-dom"/>
    <property type="match status" value="1"/>
</dbReference>
<dbReference type="InterPro" id="IPR000873">
    <property type="entry name" value="AMP-dep_synth/lig_dom"/>
</dbReference>
<dbReference type="PROSITE" id="PS50075">
    <property type="entry name" value="CARRIER"/>
    <property type="match status" value="1"/>
</dbReference>
<dbReference type="InterPro" id="IPR045851">
    <property type="entry name" value="AMP-bd_C_sf"/>
</dbReference>
<comment type="caution">
    <text evidence="5">The sequence shown here is derived from an EMBL/GenBank/DDBJ whole genome shotgun (WGS) entry which is preliminary data.</text>
</comment>
<evidence type="ECO:0000256" key="1">
    <source>
        <dbReference type="ARBA" id="ARBA00022450"/>
    </source>
</evidence>
<dbReference type="Gene3D" id="3.40.50.12780">
    <property type="entry name" value="N-terminal domain of ligase-like"/>
    <property type="match status" value="1"/>
</dbReference>
<evidence type="ECO:0000256" key="3">
    <source>
        <dbReference type="SAM" id="MobiDB-lite"/>
    </source>
</evidence>
<protein>
    <recommendedName>
        <fullName evidence="4">Carrier domain-containing protein</fullName>
    </recommendedName>
</protein>
<dbReference type="CDD" id="cd05930">
    <property type="entry name" value="A_NRPS"/>
    <property type="match status" value="1"/>
</dbReference>
<dbReference type="Gene3D" id="3.30.300.30">
    <property type="match status" value="1"/>
</dbReference>
<name>A0ABP7EJN0_9ACTN</name>
<evidence type="ECO:0000313" key="6">
    <source>
        <dbReference type="Proteomes" id="UP001499884"/>
    </source>
</evidence>
<dbReference type="InterPro" id="IPR009081">
    <property type="entry name" value="PP-bd_ACP"/>
</dbReference>
<dbReference type="InterPro" id="IPR042099">
    <property type="entry name" value="ANL_N_sf"/>
</dbReference>
<accession>A0ABP7EJN0</accession>
<sequence>MVAKTHRIEEAESPVPVREREEVATCSVVEQFRRLVHRDPHALAASDATMSVTRAELWSRAESVARLLRAEGYRDGRSVAVSMAPGVPRLAALLGVMASGAPYVPVDPGLPDARLRMVLDGTVCLLVDAGTADRFAELSRLTLRAPEGAVDAPATAAPAPQPPTGDDLAYVLYTSGSTGTPKGVAVEHAAVSSLFADLDEVLPQLADRTRQCWLAAANVCFDMSVVDLFWPLTRGIPLVVADIDALSGVSEQGAEFLTGVLAGGGVTHFQSTPSLVQLMLRDPVLADAVRGLHMLLMGGEIVTPALVAQLAPIPYVFNGYGPTETTVYTTLHACSAADTEQVPVGRALRGVRLRVVDEGGRDRPAGERGELLIGGAGLARGYRGDLRLTERRFPLLDDGDGTQRRWYRTGDLVSRDAEGIVSYHGRLDSQVKVRGFRIELGEVEAALRAVDGIEEAAVFPQRDDTGRVTGLVAAAADPHGAVRERDALKQAAGTLPGYAVPGRLHLLPRLPLGLTGKLDRKALEGWLLTQASRAAATSPARTNGPLPPPEALPEAVAGVWSEVLDEPVAADTERNFFDLGGNSLLLGRVFTRLTERFPEAGLGLVELYRYPTVPELARRLAGTAPAPRSLRATHPAPGGAQPSAAERRRLARRPR</sequence>
<proteinExistence type="predicted"/>
<dbReference type="SUPFAM" id="SSF56801">
    <property type="entry name" value="Acetyl-CoA synthetase-like"/>
    <property type="match status" value="1"/>
</dbReference>
<dbReference type="InterPro" id="IPR025110">
    <property type="entry name" value="AMP-bd_C"/>
</dbReference>
<dbReference type="SUPFAM" id="SSF47336">
    <property type="entry name" value="ACP-like"/>
    <property type="match status" value="1"/>
</dbReference>